<evidence type="ECO:0000259" key="1">
    <source>
        <dbReference type="Pfam" id="PF09250"/>
    </source>
</evidence>
<dbReference type="Pfam" id="PF09250">
    <property type="entry name" value="Prim-Pol"/>
    <property type="match status" value="1"/>
</dbReference>
<keyword evidence="3" id="KW-1185">Reference proteome</keyword>
<dbReference type="EMBL" id="NXIB02000228">
    <property type="protein sequence ID" value="PHX53257.1"/>
    <property type="molecule type" value="Genomic_DNA"/>
</dbReference>
<dbReference type="Proteomes" id="UP000226442">
    <property type="component" value="Unassembled WGS sequence"/>
</dbReference>
<dbReference type="InterPro" id="IPR015330">
    <property type="entry name" value="DNA_primase/pol_bifunc_N"/>
</dbReference>
<gene>
    <name evidence="2" type="ORF">CP500_022450</name>
</gene>
<comment type="caution">
    <text evidence="2">The sequence shown here is derived from an EMBL/GenBank/DDBJ whole genome shotgun (WGS) entry which is preliminary data.</text>
</comment>
<dbReference type="RefSeq" id="WP_096832037.1">
    <property type="nucleotide sequence ID" value="NZ_NXIB02000228.1"/>
</dbReference>
<proteinExistence type="predicted"/>
<evidence type="ECO:0000313" key="3">
    <source>
        <dbReference type="Proteomes" id="UP000226442"/>
    </source>
</evidence>
<reference evidence="2" key="1">
    <citation type="submission" date="2017-10" db="EMBL/GenBank/DDBJ databases">
        <title>Draft genome sequence of the planktic cyanobacteria Tychonema bourrellyi isolated from alpine lentic freshwater.</title>
        <authorList>
            <person name="Tett A."/>
            <person name="Armanini F."/>
            <person name="Asnicar F."/>
            <person name="Boscaini A."/>
            <person name="Pasolli E."/>
            <person name="Zolfo M."/>
            <person name="Donati C."/>
            <person name="Salmaso N."/>
            <person name="Segata N."/>
        </authorList>
    </citation>
    <scope>NUCLEOTIDE SEQUENCE</scope>
    <source>
        <strain evidence="2">FEM_GT703</strain>
    </source>
</reference>
<organism evidence="2 3">
    <name type="scientific">Tychonema bourrellyi FEM_GT703</name>
    <dbReference type="NCBI Taxonomy" id="2040638"/>
    <lineage>
        <taxon>Bacteria</taxon>
        <taxon>Bacillati</taxon>
        <taxon>Cyanobacteriota</taxon>
        <taxon>Cyanophyceae</taxon>
        <taxon>Oscillatoriophycideae</taxon>
        <taxon>Oscillatoriales</taxon>
        <taxon>Microcoleaceae</taxon>
        <taxon>Tychonema</taxon>
    </lineage>
</organism>
<protein>
    <recommendedName>
        <fullName evidence="1">DNA primase/polymerase bifunctional N-terminal domain-containing protein</fullName>
    </recommendedName>
</protein>
<name>A0A2G4EVR2_9CYAN</name>
<accession>A0A2G4EVR2</accession>
<dbReference type="AlphaFoldDB" id="A0A2G4EVR2"/>
<sequence length="229" mass="25745">MSDINQAPQTIDWLHNCLGRPALPESQGMRGGLRRSRRQSACLDKPEGKAVKVSWKPYQKQLPTQANLGKWFARTTGIGTLGGGPNIQGHYIAFVDLDRKEKVFSSPQAFEARLEQWFNDYPLLNVAPRFRTPSSGYRVILAFTEEPDWTAFSLDRDRSRMGELLARNGGHTLLPPTVGTNGIPYRWEYFVAYPPTVAKPEDVGIAQAKNRLHWTVPALSTPALRRSVE</sequence>
<feature type="domain" description="DNA primase/polymerase bifunctional N-terminal" evidence="1">
    <location>
        <begin position="48"/>
        <end position="188"/>
    </location>
</feature>
<dbReference type="OrthoDB" id="460004at2"/>
<evidence type="ECO:0000313" key="2">
    <source>
        <dbReference type="EMBL" id="PHX53257.1"/>
    </source>
</evidence>